<feature type="domain" description="SbsA Ig-like" evidence="3">
    <location>
        <begin position="287"/>
        <end position="381"/>
    </location>
</feature>
<sequence>MNHLQPISGTPLIPPFFVTIYFAIFIGILLITYLFIHLKARDLHISHKLKKLAIFATVIKILVIIGVILVATYWLYPAPAPRKVMPLNNSIQVPLNNPVEIEFDRPVNRQVMEKSIFPDTPGVWVFEKPLYATHLYRKLTFYPHQSLEPGTVYKITLFNVQNTSKISDSRAYSLTFTTQNTPNVTSVIPRSDSSDIPVTSQVTINLSEGNDRVSDFEFSLNPEISFRTQLSQDKHSYLLIPLENFSQGTTYTLTIRKTDLFWNLDEDEIIHRSPTTEEYSGTFTTKEPPGIEEFAPPDTNAPVDSTIKIRFTQAMDQNSVKEGLQIAPDPGGKLLWEDDKTLIIKPTRLEYEKKYTVFLAQGIKDKEGGYLMEKVTKAFTTIGYVKPTNFSPSSGWEGVGIGNPIKVTFDQEVNKSSAQEKFSITPYISGDFSWEGNTLIFQPKDNLPFSTQVTIKIGGGIKSIYGLDSIQAFTSSFKTQSQVFKLSVPAFLQKHPLSCEVSALRMTLAYRGIQKTEEELLSKVGFDPTEHIGNVWGNPYERFVGNVDGRQMTTGYGVYWGPIARVAKEFTNSQSFEGWGVKEVTQAVIQGNPVIIWVFSRGGVPTSWYTPGGQKIYAVSGEHSVVVVGFVGPAEDPTQIIVNDPLVGQIYWTRSVFDKKWSVFNRSGVVIY</sequence>
<dbReference type="InterPro" id="IPR039564">
    <property type="entry name" value="Peptidase_C39-like"/>
</dbReference>
<feature type="domain" description="SbsA Ig-like" evidence="3">
    <location>
        <begin position="180"/>
        <end position="258"/>
    </location>
</feature>
<reference evidence="5 6" key="1">
    <citation type="journal article" date="2016" name="Nat. Commun.">
        <title>Thousands of microbial genomes shed light on interconnected biogeochemical processes in an aquifer system.</title>
        <authorList>
            <person name="Anantharaman K."/>
            <person name="Brown C.T."/>
            <person name="Hug L.A."/>
            <person name="Sharon I."/>
            <person name="Castelle C.J."/>
            <person name="Probst A.J."/>
            <person name="Thomas B.C."/>
            <person name="Singh A."/>
            <person name="Wilkins M.J."/>
            <person name="Karaoz U."/>
            <person name="Brodie E.L."/>
            <person name="Williams K.H."/>
            <person name="Hubbard S.S."/>
            <person name="Banfield J.F."/>
        </authorList>
    </citation>
    <scope>NUCLEOTIDE SEQUENCE [LARGE SCALE GENOMIC DNA]</scope>
</reference>
<dbReference type="Gene3D" id="2.60.40.3710">
    <property type="match status" value="3"/>
</dbReference>
<evidence type="ECO:0000259" key="4">
    <source>
        <dbReference type="Pfam" id="PF13529"/>
    </source>
</evidence>
<dbReference type="InterPro" id="IPR032812">
    <property type="entry name" value="SbsA_Ig"/>
</dbReference>
<evidence type="ECO:0000256" key="1">
    <source>
        <dbReference type="ARBA" id="ARBA00022729"/>
    </source>
</evidence>
<feature type="transmembrane region" description="Helical" evidence="2">
    <location>
        <begin position="52"/>
        <end position="76"/>
    </location>
</feature>
<accession>A0A1F7Z496</accession>
<feature type="domain" description="Peptidase C39-like" evidence="4">
    <location>
        <begin position="486"/>
        <end position="645"/>
    </location>
</feature>
<dbReference type="Proteomes" id="UP000177169">
    <property type="component" value="Unassembled WGS sequence"/>
</dbReference>
<dbReference type="Gene3D" id="3.90.70.10">
    <property type="entry name" value="Cysteine proteinases"/>
    <property type="match status" value="1"/>
</dbReference>
<keyword evidence="2" id="KW-1133">Transmembrane helix</keyword>
<dbReference type="EMBL" id="MGGR01000005">
    <property type="protein sequence ID" value="OGM34493.1"/>
    <property type="molecule type" value="Genomic_DNA"/>
</dbReference>
<feature type="domain" description="SbsA Ig-like" evidence="3">
    <location>
        <begin position="389"/>
        <end position="479"/>
    </location>
</feature>
<organism evidence="5 6">
    <name type="scientific">Candidatus Woesebacteria bacterium RIFCSPHIGHO2_02_FULL_39_13</name>
    <dbReference type="NCBI Taxonomy" id="1802505"/>
    <lineage>
        <taxon>Bacteria</taxon>
        <taxon>Candidatus Woeseibacteriota</taxon>
    </lineage>
</organism>
<dbReference type="PANTHER" id="PTHR37806:SF1">
    <property type="entry name" value="PEPTIDASE C39-LIKE DOMAIN-CONTAINING PROTEIN"/>
    <property type="match status" value="1"/>
</dbReference>
<dbReference type="AlphaFoldDB" id="A0A1F7Z496"/>
<keyword evidence="2" id="KW-0472">Membrane</keyword>
<name>A0A1F7Z496_9BACT</name>
<dbReference type="STRING" id="1802505.A3D01_03025"/>
<protein>
    <recommendedName>
        <fullName evidence="7">Peptidase C39-like domain-containing protein</fullName>
    </recommendedName>
</protein>
<evidence type="ECO:0008006" key="7">
    <source>
        <dbReference type="Google" id="ProtNLM"/>
    </source>
</evidence>
<proteinExistence type="predicted"/>
<keyword evidence="1" id="KW-0732">Signal</keyword>
<evidence type="ECO:0000259" key="3">
    <source>
        <dbReference type="Pfam" id="PF13205"/>
    </source>
</evidence>
<dbReference type="Pfam" id="PF13529">
    <property type="entry name" value="Peptidase_C39_2"/>
    <property type="match status" value="1"/>
</dbReference>
<dbReference type="Pfam" id="PF13205">
    <property type="entry name" value="Big_5"/>
    <property type="match status" value="4"/>
</dbReference>
<evidence type="ECO:0000313" key="5">
    <source>
        <dbReference type="EMBL" id="OGM34493.1"/>
    </source>
</evidence>
<evidence type="ECO:0000256" key="2">
    <source>
        <dbReference type="SAM" id="Phobius"/>
    </source>
</evidence>
<keyword evidence="2" id="KW-0812">Transmembrane</keyword>
<evidence type="ECO:0000313" key="6">
    <source>
        <dbReference type="Proteomes" id="UP000177169"/>
    </source>
</evidence>
<comment type="caution">
    <text evidence="5">The sequence shown here is derived from an EMBL/GenBank/DDBJ whole genome shotgun (WGS) entry which is preliminary data.</text>
</comment>
<feature type="domain" description="SbsA Ig-like" evidence="3">
    <location>
        <begin position="82"/>
        <end position="178"/>
    </location>
</feature>
<feature type="transmembrane region" description="Helical" evidence="2">
    <location>
        <begin position="12"/>
        <end position="36"/>
    </location>
</feature>
<dbReference type="PANTHER" id="PTHR37806">
    <property type="entry name" value="LMO0724 PROTEIN"/>
    <property type="match status" value="1"/>
</dbReference>
<gene>
    <name evidence="5" type="ORF">A3D01_03025</name>
</gene>